<evidence type="ECO:0000313" key="2">
    <source>
        <dbReference type="EMBL" id="RDD67269.1"/>
    </source>
</evidence>
<protein>
    <submittedName>
        <fullName evidence="2">Uncharacterized protein</fullName>
    </submittedName>
</protein>
<reference evidence="2 3" key="1">
    <citation type="submission" date="2018-07" db="EMBL/GenBank/DDBJ databases">
        <title>Thalassococcus profundi sp. nov., a marine bacterium isolated from deep seawater of Okinawa Trough.</title>
        <authorList>
            <person name="Yu M."/>
        </authorList>
    </citation>
    <scope>NUCLEOTIDE SEQUENCE [LARGE SCALE GENOMIC DNA]</scope>
    <source>
        <strain evidence="2 3">WRAS1</strain>
    </source>
</reference>
<accession>A0A369TPP8</accession>
<proteinExistence type="predicted"/>
<evidence type="ECO:0000313" key="3">
    <source>
        <dbReference type="Proteomes" id="UP000253977"/>
    </source>
</evidence>
<gene>
    <name evidence="2" type="ORF">DU478_05935</name>
</gene>
<feature type="compositionally biased region" description="Basic and acidic residues" evidence="1">
    <location>
        <begin position="1"/>
        <end position="24"/>
    </location>
</feature>
<dbReference type="OrthoDB" id="7868955at2"/>
<dbReference type="Proteomes" id="UP000253977">
    <property type="component" value="Unassembled WGS sequence"/>
</dbReference>
<keyword evidence="3" id="KW-1185">Reference proteome</keyword>
<feature type="compositionally biased region" description="Basic and acidic residues" evidence="1">
    <location>
        <begin position="32"/>
        <end position="54"/>
    </location>
</feature>
<name>A0A369TPP8_9RHOB</name>
<evidence type="ECO:0000256" key="1">
    <source>
        <dbReference type="SAM" id="MobiDB-lite"/>
    </source>
</evidence>
<feature type="region of interest" description="Disordered" evidence="1">
    <location>
        <begin position="1"/>
        <end position="76"/>
    </location>
</feature>
<dbReference type="RefSeq" id="WP_114510018.1">
    <property type="nucleotide sequence ID" value="NZ_QPMK01000003.1"/>
</dbReference>
<sequence length="76" mass="8497">MAERIKSKDGTRETEEILGEKPEDMEPAPDAQGRKGGEMNRKVGTRDEEKRYDETSSGATRPLDQDKNSSGDKEKV</sequence>
<dbReference type="EMBL" id="QPMK01000003">
    <property type="protein sequence ID" value="RDD67269.1"/>
    <property type="molecule type" value="Genomic_DNA"/>
</dbReference>
<comment type="caution">
    <text evidence="2">The sequence shown here is derived from an EMBL/GenBank/DDBJ whole genome shotgun (WGS) entry which is preliminary data.</text>
</comment>
<feature type="compositionally biased region" description="Basic and acidic residues" evidence="1">
    <location>
        <begin position="63"/>
        <end position="76"/>
    </location>
</feature>
<organism evidence="2 3">
    <name type="scientific">Thalassococcus profundi</name>
    <dbReference type="NCBI Taxonomy" id="2282382"/>
    <lineage>
        <taxon>Bacteria</taxon>
        <taxon>Pseudomonadati</taxon>
        <taxon>Pseudomonadota</taxon>
        <taxon>Alphaproteobacteria</taxon>
        <taxon>Rhodobacterales</taxon>
        <taxon>Roseobacteraceae</taxon>
        <taxon>Thalassococcus</taxon>
    </lineage>
</organism>
<dbReference type="AlphaFoldDB" id="A0A369TPP8"/>